<name>A0A9D2N7Z5_9FIRM</name>
<dbReference type="EMBL" id="DWWV01000190">
    <property type="protein sequence ID" value="HJC11854.1"/>
    <property type="molecule type" value="Genomic_DNA"/>
</dbReference>
<feature type="domain" description="HPt" evidence="1">
    <location>
        <begin position="43"/>
        <end position="101"/>
    </location>
</feature>
<reference evidence="2" key="2">
    <citation type="submission" date="2021-04" db="EMBL/GenBank/DDBJ databases">
        <authorList>
            <person name="Gilroy R."/>
        </authorList>
    </citation>
    <scope>NUCLEOTIDE SEQUENCE</scope>
    <source>
        <strain evidence="2">ChiSxjej6B18-287</strain>
    </source>
</reference>
<protein>
    <submittedName>
        <fullName evidence="2">Hpt domain-containing protein</fullName>
    </submittedName>
</protein>
<organism evidence="2 3">
    <name type="scientific">Candidatus Blautia merdigallinarum</name>
    <dbReference type="NCBI Taxonomy" id="2838495"/>
    <lineage>
        <taxon>Bacteria</taxon>
        <taxon>Bacillati</taxon>
        <taxon>Bacillota</taxon>
        <taxon>Clostridia</taxon>
        <taxon>Lachnospirales</taxon>
        <taxon>Lachnospiraceae</taxon>
        <taxon>Blautia</taxon>
    </lineage>
</organism>
<proteinExistence type="predicted"/>
<evidence type="ECO:0000313" key="2">
    <source>
        <dbReference type="EMBL" id="HJC11854.1"/>
    </source>
</evidence>
<dbReference type="GO" id="GO:0000160">
    <property type="term" value="P:phosphorelay signal transduction system"/>
    <property type="evidence" value="ECO:0007669"/>
    <property type="project" value="InterPro"/>
</dbReference>
<reference evidence="2" key="1">
    <citation type="journal article" date="2021" name="PeerJ">
        <title>Extensive microbial diversity within the chicken gut microbiome revealed by metagenomics and culture.</title>
        <authorList>
            <person name="Gilroy R."/>
            <person name="Ravi A."/>
            <person name="Getino M."/>
            <person name="Pursley I."/>
            <person name="Horton D.L."/>
            <person name="Alikhan N.F."/>
            <person name="Baker D."/>
            <person name="Gharbi K."/>
            <person name="Hall N."/>
            <person name="Watson M."/>
            <person name="Adriaenssens E.M."/>
            <person name="Foster-Nyarko E."/>
            <person name="Jarju S."/>
            <person name="Secka A."/>
            <person name="Antonio M."/>
            <person name="Oren A."/>
            <person name="Chaudhuri R.R."/>
            <person name="La Ragione R."/>
            <person name="Hildebrand F."/>
            <person name="Pallen M.J."/>
        </authorList>
    </citation>
    <scope>NUCLEOTIDE SEQUENCE</scope>
    <source>
        <strain evidence="2">ChiSxjej6B18-287</strain>
    </source>
</reference>
<dbReference type="InterPro" id="IPR008207">
    <property type="entry name" value="Sig_transdc_His_kin_Hpt_dom"/>
</dbReference>
<dbReference type="Pfam" id="PF01627">
    <property type="entry name" value="Hpt"/>
    <property type="match status" value="1"/>
</dbReference>
<evidence type="ECO:0000313" key="3">
    <source>
        <dbReference type="Proteomes" id="UP000823893"/>
    </source>
</evidence>
<dbReference type="Gene3D" id="1.20.120.160">
    <property type="entry name" value="HPT domain"/>
    <property type="match status" value="1"/>
</dbReference>
<comment type="caution">
    <text evidence="2">The sequence shown here is derived from an EMBL/GenBank/DDBJ whole genome shotgun (WGS) entry which is preliminary data.</text>
</comment>
<dbReference type="InterPro" id="IPR036641">
    <property type="entry name" value="HPT_dom_sf"/>
</dbReference>
<dbReference type="Proteomes" id="UP000823893">
    <property type="component" value="Unassembled WGS sequence"/>
</dbReference>
<evidence type="ECO:0000259" key="1">
    <source>
        <dbReference type="Pfam" id="PF01627"/>
    </source>
</evidence>
<accession>A0A9D2N7Z5</accession>
<dbReference type="SUPFAM" id="SSF47226">
    <property type="entry name" value="Histidine-containing phosphotransfer domain, HPT domain"/>
    <property type="match status" value="1"/>
</dbReference>
<dbReference type="AlphaFoldDB" id="A0A9D2N7Z5"/>
<sequence>MEKQVKQRLEKAGINVDSALARFMGNEGLFLKFLEKFLQDRSFEGLLEAVKNEDARQAFQYAHTLKGVCGNLSMDELYGLISRQTEFFREGNFQKGADMLKEISAVYFKIKEAIEKEKKGDE</sequence>
<gene>
    <name evidence="2" type="ORF">H9935_13840</name>
</gene>